<dbReference type="Proteomes" id="UP000789920">
    <property type="component" value="Unassembled WGS sequence"/>
</dbReference>
<dbReference type="EMBL" id="CAJVQC010001878">
    <property type="protein sequence ID" value="CAG8502158.1"/>
    <property type="molecule type" value="Genomic_DNA"/>
</dbReference>
<organism evidence="1 2">
    <name type="scientific">Racocetra persica</name>
    <dbReference type="NCBI Taxonomy" id="160502"/>
    <lineage>
        <taxon>Eukaryota</taxon>
        <taxon>Fungi</taxon>
        <taxon>Fungi incertae sedis</taxon>
        <taxon>Mucoromycota</taxon>
        <taxon>Glomeromycotina</taxon>
        <taxon>Glomeromycetes</taxon>
        <taxon>Diversisporales</taxon>
        <taxon>Gigasporaceae</taxon>
        <taxon>Racocetra</taxon>
    </lineage>
</organism>
<keyword evidence="2" id="KW-1185">Reference proteome</keyword>
<sequence>MGIYKTANDIVSSIESILEEFGLERSKILSITTDNGSNVKLAIIRLSERLLVSSLIVNIFCAIYMLQLNIEAGLEFNELNRNTSQVENDTSSPKEEAAKETKSAIKNLFFSVWQQYNKYVKQTTINKYLMFPEIELTETNDLFFW</sequence>
<accession>A0ACA9KZD9</accession>
<evidence type="ECO:0000313" key="2">
    <source>
        <dbReference type="Proteomes" id="UP000789920"/>
    </source>
</evidence>
<comment type="caution">
    <text evidence="1">The sequence shown here is derived from an EMBL/GenBank/DDBJ whole genome shotgun (WGS) entry which is preliminary data.</text>
</comment>
<protein>
    <submittedName>
        <fullName evidence="1">10035_t:CDS:1</fullName>
    </submittedName>
</protein>
<gene>
    <name evidence="1" type="ORF">RPERSI_LOCUS1873</name>
</gene>
<name>A0ACA9KZD9_9GLOM</name>
<proteinExistence type="predicted"/>
<reference evidence="1" key="1">
    <citation type="submission" date="2021-06" db="EMBL/GenBank/DDBJ databases">
        <authorList>
            <person name="Kallberg Y."/>
            <person name="Tangrot J."/>
            <person name="Rosling A."/>
        </authorList>
    </citation>
    <scope>NUCLEOTIDE SEQUENCE</scope>
    <source>
        <strain evidence="1">MA461A</strain>
    </source>
</reference>
<evidence type="ECO:0000313" key="1">
    <source>
        <dbReference type="EMBL" id="CAG8502158.1"/>
    </source>
</evidence>